<dbReference type="GO" id="GO:0120015">
    <property type="term" value="F:sterol transfer activity"/>
    <property type="evidence" value="ECO:0007669"/>
    <property type="project" value="TreeGrafter"/>
</dbReference>
<dbReference type="InterPro" id="IPR011993">
    <property type="entry name" value="PH-like_dom_sf"/>
</dbReference>
<dbReference type="Pfam" id="PF16016">
    <property type="entry name" value="VASt"/>
    <property type="match status" value="1"/>
</dbReference>
<dbReference type="PANTHER" id="PTHR23319:SF4">
    <property type="entry name" value="GRAM DOMAIN CONTAINING 1B, ISOFORM E"/>
    <property type="match status" value="1"/>
</dbReference>
<feature type="compositionally biased region" description="Acidic residues" evidence="6">
    <location>
        <begin position="467"/>
        <end position="486"/>
    </location>
</feature>
<feature type="compositionally biased region" description="Basic and acidic residues" evidence="6">
    <location>
        <begin position="76"/>
        <end position="85"/>
    </location>
</feature>
<feature type="region of interest" description="Disordered" evidence="6">
    <location>
        <begin position="467"/>
        <end position="556"/>
    </location>
</feature>
<dbReference type="GO" id="GO:0140268">
    <property type="term" value="C:endoplasmic reticulum-plasma membrane contact site"/>
    <property type="evidence" value="ECO:0007669"/>
    <property type="project" value="TreeGrafter"/>
</dbReference>
<protein>
    <recommendedName>
        <fullName evidence="7">VASt domain-containing protein</fullName>
    </recommendedName>
</protein>
<feature type="compositionally biased region" description="Pro residues" evidence="6">
    <location>
        <begin position="150"/>
        <end position="161"/>
    </location>
</feature>
<dbReference type="GO" id="GO:0005886">
    <property type="term" value="C:plasma membrane"/>
    <property type="evidence" value="ECO:0007669"/>
    <property type="project" value="TreeGrafter"/>
</dbReference>
<feature type="compositionally biased region" description="Polar residues" evidence="6">
    <location>
        <begin position="1"/>
        <end position="11"/>
    </location>
</feature>
<feature type="compositionally biased region" description="Polar residues" evidence="6">
    <location>
        <begin position="265"/>
        <end position="285"/>
    </location>
</feature>
<dbReference type="InterPro" id="IPR004182">
    <property type="entry name" value="GRAM"/>
</dbReference>
<dbReference type="PROSITE" id="PS51778">
    <property type="entry name" value="VAST"/>
    <property type="match status" value="1"/>
</dbReference>
<evidence type="ECO:0000256" key="4">
    <source>
        <dbReference type="ARBA" id="ARBA00022989"/>
    </source>
</evidence>
<accession>A0A9P8NYS4</accession>
<name>A0A9P8NYS4_9ASCO</name>
<evidence type="ECO:0000256" key="1">
    <source>
        <dbReference type="ARBA" id="ARBA00004167"/>
    </source>
</evidence>
<evidence type="ECO:0000313" key="9">
    <source>
        <dbReference type="Proteomes" id="UP000769157"/>
    </source>
</evidence>
<dbReference type="GO" id="GO:0005739">
    <property type="term" value="C:mitochondrion"/>
    <property type="evidence" value="ECO:0007669"/>
    <property type="project" value="TreeGrafter"/>
</dbReference>
<dbReference type="Proteomes" id="UP000769157">
    <property type="component" value="Unassembled WGS sequence"/>
</dbReference>
<gene>
    <name evidence="8" type="ORF">OGAPHI_006123</name>
</gene>
<keyword evidence="9" id="KW-1185">Reference proteome</keyword>
<keyword evidence="5" id="KW-0472">Membrane</keyword>
<sequence length="864" mass="95424">MPSDTSKSASRGASFRLKSLLKNRKSQSSVSSSASTPSRASKQVPRIDTTSTSSSIALPSISPVVPNDSISRIKSKIREHTRHDSDDDEFDGVDIASSRSLLPPPTQPKQPQDPADSVESTHSSHRDRNGGGLLTSIMNSFNLRSQTSLPDPPPVEEPQPQSPEHTQSPAENIEFKPVKTSILTTLGQGALSLDQFPKPDDLIEFHDTPFSGLNSGSTRRTASNTIVDPATSVSQISSPNTNTPTEEPRLERILSGISKRALSPNPVSKSSSATALYPPSNNTSFVDDEGSTYAKRPRLRDKRNSTTQDTLQLSRHTTTVTDIDQELNARREKLAEQLGIKLPSQKRQDSFHQMFPEIPSNELFIEDYTCAYRKDVLIHGRMYVSENHISFHSNLIGLITHITVTLNKVLMIKKKKTVGIPNALEFTTLHDKYTFASFISRDSTYELLVKIWSSILSGSNLNTVDLDVDSEADTDDPESEESDDGDDSKLKNGAAPNKSLRLEKEMSNDSDSDTDVSDKENMIKDDDEVETRNRSESHTFRGIPFDGPLEHDPSSNPYVSEPGDVEIINEVIAAPVGAVFYLLFGSDTQFLKSVLKTQKNTDISEIGAFDETTKKRSYSYTKPLNGPVGPKQTKCNVVEEIEKNDFQSSCLVTQITDTPDVPSGNSFKVKTRIYLSWAARNSTKMYIVTSVIWTAKSWIKGAVEKGTISGQKESLGILVKEVKARVESGRPVTVSMKKSKSATKKKRRQVEEREEIPVTAQPAPPPSLQSTLLGYVSQVDVKTGLLLLLVFIMIWDKLTRPAVSYTRGVSDETLMASEAHLWDWIDQRHQGNSNTASAALSSQQLNEVIRVMEKRLDGLKNAAR</sequence>
<dbReference type="GO" id="GO:0032541">
    <property type="term" value="C:cortical endoplasmic reticulum"/>
    <property type="evidence" value="ECO:0007669"/>
    <property type="project" value="TreeGrafter"/>
</dbReference>
<dbReference type="Pfam" id="PF02893">
    <property type="entry name" value="GRAM"/>
    <property type="match status" value="1"/>
</dbReference>
<evidence type="ECO:0000256" key="6">
    <source>
        <dbReference type="SAM" id="MobiDB-lite"/>
    </source>
</evidence>
<feature type="compositionally biased region" description="Basic and acidic residues" evidence="6">
    <location>
        <begin position="516"/>
        <end position="539"/>
    </location>
</feature>
<keyword evidence="4" id="KW-1133">Transmembrane helix</keyword>
<comment type="similarity">
    <text evidence="2">Belongs to the YSP2 family.</text>
</comment>
<comment type="subcellular location">
    <subcellularLocation>
        <location evidence="1">Membrane</location>
        <topology evidence="1">Single-pass membrane protein</topology>
    </subcellularLocation>
</comment>
<dbReference type="OrthoDB" id="2162691at2759"/>
<organism evidence="8 9">
    <name type="scientific">Ogataea philodendri</name>
    <dbReference type="NCBI Taxonomy" id="1378263"/>
    <lineage>
        <taxon>Eukaryota</taxon>
        <taxon>Fungi</taxon>
        <taxon>Dikarya</taxon>
        <taxon>Ascomycota</taxon>
        <taxon>Saccharomycotina</taxon>
        <taxon>Pichiomycetes</taxon>
        <taxon>Pichiales</taxon>
        <taxon>Pichiaceae</taxon>
        <taxon>Ogataea</taxon>
    </lineage>
</organism>
<dbReference type="GO" id="GO:0032366">
    <property type="term" value="P:intracellular sterol transport"/>
    <property type="evidence" value="ECO:0007669"/>
    <property type="project" value="TreeGrafter"/>
</dbReference>
<feature type="region of interest" description="Disordered" evidence="6">
    <location>
        <begin position="1"/>
        <end position="174"/>
    </location>
</feature>
<feature type="region of interest" description="Disordered" evidence="6">
    <location>
        <begin position="733"/>
        <end position="763"/>
    </location>
</feature>
<reference evidence="8" key="2">
    <citation type="submission" date="2021-01" db="EMBL/GenBank/DDBJ databases">
        <authorList>
            <person name="Schikora-Tamarit M.A."/>
        </authorList>
    </citation>
    <scope>NUCLEOTIDE SEQUENCE</scope>
    <source>
        <strain evidence="8">CBS6075</strain>
    </source>
</reference>
<evidence type="ECO:0000259" key="7">
    <source>
        <dbReference type="PROSITE" id="PS51778"/>
    </source>
</evidence>
<dbReference type="EMBL" id="JAEUBE010000414">
    <property type="protein sequence ID" value="KAH3661944.1"/>
    <property type="molecule type" value="Genomic_DNA"/>
</dbReference>
<dbReference type="PANTHER" id="PTHR23319">
    <property type="entry name" value="GRAM DOMAIN CONTAINING 1B, ISOFORM E"/>
    <property type="match status" value="1"/>
</dbReference>
<dbReference type="CDD" id="cd13220">
    <property type="entry name" value="PH-GRAM_GRAMDC"/>
    <property type="match status" value="1"/>
</dbReference>
<evidence type="ECO:0000313" key="8">
    <source>
        <dbReference type="EMBL" id="KAH3661944.1"/>
    </source>
</evidence>
<evidence type="ECO:0000256" key="5">
    <source>
        <dbReference type="ARBA" id="ARBA00023136"/>
    </source>
</evidence>
<dbReference type="GeneID" id="70238087"/>
<dbReference type="Gene3D" id="2.30.29.30">
    <property type="entry name" value="Pleckstrin-homology domain (PH domain)/Phosphotyrosine-binding domain (PTB)"/>
    <property type="match status" value="1"/>
</dbReference>
<dbReference type="GO" id="GO:0005789">
    <property type="term" value="C:endoplasmic reticulum membrane"/>
    <property type="evidence" value="ECO:0007669"/>
    <property type="project" value="TreeGrafter"/>
</dbReference>
<feature type="compositionally biased region" description="Polar residues" evidence="6">
    <location>
        <begin position="211"/>
        <end position="245"/>
    </location>
</feature>
<dbReference type="InterPro" id="IPR051482">
    <property type="entry name" value="Cholesterol_transport"/>
</dbReference>
<dbReference type="GO" id="GO:0032934">
    <property type="term" value="F:sterol binding"/>
    <property type="evidence" value="ECO:0007669"/>
    <property type="project" value="TreeGrafter"/>
</dbReference>
<comment type="caution">
    <text evidence="8">The sequence shown here is derived from an EMBL/GenBank/DDBJ whole genome shotgun (WGS) entry which is preliminary data.</text>
</comment>
<reference evidence="8" key="1">
    <citation type="journal article" date="2021" name="Open Biol.">
        <title>Shared evolutionary footprints suggest mitochondrial oxidative damage underlies multiple complex I losses in fungi.</title>
        <authorList>
            <person name="Schikora-Tamarit M.A."/>
            <person name="Marcet-Houben M."/>
            <person name="Nosek J."/>
            <person name="Gabaldon T."/>
        </authorList>
    </citation>
    <scope>NUCLEOTIDE SEQUENCE</scope>
    <source>
        <strain evidence="8">CBS6075</strain>
    </source>
</reference>
<feature type="compositionally biased region" description="Basic residues" evidence="6">
    <location>
        <begin position="737"/>
        <end position="748"/>
    </location>
</feature>
<evidence type="ECO:0000256" key="3">
    <source>
        <dbReference type="ARBA" id="ARBA00022692"/>
    </source>
</evidence>
<evidence type="ECO:0000256" key="2">
    <source>
        <dbReference type="ARBA" id="ARBA00006582"/>
    </source>
</evidence>
<feature type="region of interest" description="Disordered" evidence="6">
    <location>
        <begin position="211"/>
        <end position="313"/>
    </location>
</feature>
<feature type="compositionally biased region" description="Polar residues" evidence="6">
    <location>
        <begin position="136"/>
        <end position="149"/>
    </location>
</feature>
<dbReference type="AlphaFoldDB" id="A0A9P8NYS4"/>
<proteinExistence type="inferred from homology"/>
<keyword evidence="3" id="KW-0812">Transmembrane</keyword>
<feature type="domain" description="VASt" evidence="7">
    <location>
        <begin position="563"/>
        <end position="730"/>
    </location>
</feature>
<dbReference type="SMART" id="SM00568">
    <property type="entry name" value="GRAM"/>
    <property type="match status" value="1"/>
</dbReference>
<dbReference type="InterPro" id="IPR031968">
    <property type="entry name" value="VASt"/>
</dbReference>
<feature type="compositionally biased region" description="Low complexity" evidence="6">
    <location>
        <begin position="26"/>
        <end position="55"/>
    </location>
</feature>
<dbReference type="RefSeq" id="XP_046059048.1">
    <property type="nucleotide sequence ID" value="XM_046207379.1"/>
</dbReference>